<dbReference type="SUPFAM" id="SSF63748">
    <property type="entry name" value="Tudor/PWWP/MBT"/>
    <property type="match status" value="1"/>
</dbReference>
<keyword evidence="4" id="KW-1185">Reference proteome</keyword>
<dbReference type="SMART" id="SM00293">
    <property type="entry name" value="PWWP"/>
    <property type="match status" value="1"/>
</dbReference>
<dbReference type="Proteomes" id="UP000481288">
    <property type="component" value="Unassembled WGS sequence"/>
</dbReference>
<name>A0A7D8YZ90_9HELO</name>
<feature type="region of interest" description="Disordered" evidence="1">
    <location>
        <begin position="524"/>
        <end position="622"/>
    </location>
</feature>
<sequence length="622" mass="67332">MSEDNTSAAPLPEVADSEPRPETDTLPDVKESADANGSDVVASAPEPEKEVAPEVSAEVADAPATDTTNRDQASDKVIEDKPSAISQDTEMKDAVLNNKATSAPVSAASESAEVAVATPASSSKAKTNRRKSGVPEHKGKKLNRKASRVKMTHTDAKPGDYFFVRLKGFPLWPAIVCDETMLPEPLLKSRPVTAARADGTYREDYEDGGPKEKDRTFAMMYLHTNEFGWIPNYDLLDLNPDEVATSVAPSTRKDLVAAHQLAAEQHDLDYFKEILKNFVEARAAEAVAKEAARAAKAAKKSTPKKSKAIVDADGDVDMEDATGDPDNEELDVAGSEKPAKPTKSKKRKPEDDAETPQRTESVKKPKTTIKLNTPKVNGTATPKSSKDSAAKSSKPKTKKAAAKVAASPEAIIPKEPELTPEEQRVKKEASYIRFKEILFLRHKLQKGMLNRDQEPKEEEMKQMSEFVTKLEGYADLEVSIIRATKINKVLKAILKLNNIPKEDEFQFKPRSTALLDKWNKLLASEHSTPGGGASANGIGSETKPNAEEIKPSVTEPTNGVKEATEEPEVEAKVEPKIDEQPAPAETSAPEAKEPKAVDAAASPVEEPSKEEVPEPAPAESVA</sequence>
<dbReference type="InterPro" id="IPR000313">
    <property type="entry name" value="PWWP_dom"/>
</dbReference>
<feature type="region of interest" description="Disordered" evidence="1">
    <location>
        <begin position="103"/>
        <end position="149"/>
    </location>
</feature>
<evidence type="ECO:0000313" key="4">
    <source>
        <dbReference type="Proteomes" id="UP000481288"/>
    </source>
</evidence>
<dbReference type="AlphaFoldDB" id="A0A7D8YZ90"/>
<feature type="compositionally biased region" description="Basic and acidic residues" evidence="1">
    <location>
        <begin position="569"/>
        <end position="579"/>
    </location>
</feature>
<comment type="caution">
    <text evidence="3">The sequence shown here is derived from an EMBL/GenBank/DDBJ whole genome shotgun (WGS) entry which is preliminary data.</text>
</comment>
<feature type="compositionally biased region" description="Polar residues" evidence="1">
    <location>
        <begin position="369"/>
        <end position="378"/>
    </location>
</feature>
<feature type="compositionally biased region" description="Basic residues" evidence="1">
    <location>
        <begin position="296"/>
        <end position="307"/>
    </location>
</feature>
<dbReference type="EMBL" id="QGMG01000004">
    <property type="protein sequence ID" value="TVY59378.1"/>
    <property type="molecule type" value="Genomic_DNA"/>
</dbReference>
<accession>A0A7D8YZ90</accession>
<proteinExistence type="predicted"/>
<feature type="region of interest" description="Disordered" evidence="1">
    <location>
        <begin position="1"/>
        <end position="90"/>
    </location>
</feature>
<feature type="compositionally biased region" description="Low complexity" evidence="1">
    <location>
        <begin position="53"/>
        <end position="64"/>
    </location>
</feature>
<feature type="region of interest" description="Disordered" evidence="1">
    <location>
        <begin position="295"/>
        <end position="422"/>
    </location>
</feature>
<dbReference type="InterPro" id="IPR026093">
    <property type="entry name" value="MGARP"/>
</dbReference>
<dbReference type="GO" id="GO:0005739">
    <property type="term" value="C:mitochondrion"/>
    <property type="evidence" value="ECO:0007669"/>
    <property type="project" value="InterPro"/>
</dbReference>
<evidence type="ECO:0000259" key="2">
    <source>
        <dbReference type="PROSITE" id="PS50812"/>
    </source>
</evidence>
<dbReference type="Gene3D" id="2.30.30.140">
    <property type="match status" value="1"/>
</dbReference>
<dbReference type="Pfam" id="PF00855">
    <property type="entry name" value="PWWP"/>
    <property type="match status" value="1"/>
</dbReference>
<feature type="compositionally biased region" description="Basic residues" evidence="1">
    <location>
        <begin position="126"/>
        <end position="149"/>
    </location>
</feature>
<dbReference type="PANTHER" id="PTHR22910:SF6">
    <property type="entry name" value="PROTEIN MGARP"/>
    <property type="match status" value="1"/>
</dbReference>
<dbReference type="PANTHER" id="PTHR22910">
    <property type="entry name" value="PROTEIN MGARP"/>
    <property type="match status" value="1"/>
</dbReference>
<feature type="compositionally biased region" description="Basic and acidic residues" evidence="1">
    <location>
        <begin position="17"/>
        <end position="33"/>
    </location>
</feature>
<evidence type="ECO:0000313" key="3">
    <source>
        <dbReference type="EMBL" id="TVY59378.1"/>
    </source>
</evidence>
<feature type="compositionally biased region" description="Acidic residues" evidence="1">
    <location>
        <begin position="312"/>
        <end position="331"/>
    </location>
</feature>
<dbReference type="PROSITE" id="PS50812">
    <property type="entry name" value="PWWP"/>
    <property type="match status" value="1"/>
</dbReference>
<feature type="compositionally biased region" description="Low complexity" evidence="1">
    <location>
        <begin position="103"/>
        <end position="123"/>
    </location>
</feature>
<evidence type="ECO:0000256" key="1">
    <source>
        <dbReference type="SAM" id="MobiDB-lite"/>
    </source>
</evidence>
<protein>
    <submittedName>
        <fullName evidence="3">PWWP domain-containing protein 3</fullName>
    </submittedName>
</protein>
<gene>
    <name evidence="3" type="primary">pdp3</name>
    <name evidence="3" type="ORF">LCER1_G000250</name>
</gene>
<reference evidence="3 4" key="1">
    <citation type="submission" date="2018-05" db="EMBL/GenBank/DDBJ databases">
        <title>Whole genome sequencing for identification of molecular markers to develop diagnostic detection tools for the regulated plant pathogen Lachnellula willkommii.</title>
        <authorList>
            <person name="Giroux E."/>
            <person name="Bilodeau G."/>
        </authorList>
    </citation>
    <scope>NUCLEOTIDE SEQUENCE [LARGE SCALE GENOMIC DNA]</scope>
    <source>
        <strain evidence="3 4">CBS 625.97</strain>
    </source>
</reference>
<organism evidence="3 4">
    <name type="scientific">Lachnellula cervina</name>
    <dbReference type="NCBI Taxonomy" id="1316786"/>
    <lineage>
        <taxon>Eukaryota</taxon>
        <taxon>Fungi</taxon>
        <taxon>Dikarya</taxon>
        <taxon>Ascomycota</taxon>
        <taxon>Pezizomycotina</taxon>
        <taxon>Leotiomycetes</taxon>
        <taxon>Helotiales</taxon>
        <taxon>Lachnaceae</taxon>
        <taxon>Lachnellula</taxon>
    </lineage>
</organism>
<feature type="compositionally biased region" description="Basic and acidic residues" evidence="1">
    <location>
        <begin position="412"/>
        <end position="422"/>
    </location>
</feature>
<feature type="domain" description="PWWP" evidence="2">
    <location>
        <begin position="158"/>
        <end position="241"/>
    </location>
</feature>
<feature type="compositionally biased region" description="Basic and acidic residues" evidence="1">
    <location>
        <begin position="68"/>
        <end position="82"/>
    </location>
</feature>
<dbReference type="OrthoDB" id="62853at2759"/>